<dbReference type="Gene3D" id="3.40.50.720">
    <property type="entry name" value="NAD(P)-binding Rossmann-like Domain"/>
    <property type="match status" value="1"/>
</dbReference>
<evidence type="ECO:0000256" key="3">
    <source>
        <dbReference type="ARBA" id="ARBA00022840"/>
    </source>
</evidence>
<dbReference type="GO" id="GO:0008764">
    <property type="term" value="F:UDP-N-acetylmuramoylalanine-D-glutamate ligase activity"/>
    <property type="evidence" value="ECO:0007669"/>
    <property type="project" value="UniProtKB-EC"/>
</dbReference>
<dbReference type="GO" id="GO:0008360">
    <property type="term" value="P:regulation of cell shape"/>
    <property type="evidence" value="ECO:0007669"/>
    <property type="project" value="InterPro"/>
</dbReference>
<dbReference type="InterPro" id="IPR005762">
    <property type="entry name" value="MurD"/>
</dbReference>
<dbReference type="GO" id="GO:0005737">
    <property type="term" value="C:cytoplasm"/>
    <property type="evidence" value="ECO:0007669"/>
    <property type="project" value="InterPro"/>
</dbReference>
<keyword evidence="3" id="KW-0067">ATP-binding</keyword>
<proteinExistence type="predicted"/>
<organism evidence="5 6">
    <name type="scientific">Herbaspirillum frisingense GSF30</name>
    <dbReference type="NCBI Taxonomy" id="864073"/>
    <lineage>
        <taxon>Bacteria</taxon>
        <taxon>Pseudomonadati</taxon>
        <taxon>Pseudomonadota</taxon>
        <taxon>Betaproteobacteria</taxon>
        <taxon>Burkholderiales</taxon>
        <taxon>Oxalobacteraceae</taxon>
        <taxon>Herbaspirillum</taxon>
    </lineage>
</organism>
<dbReference type="EC" id="6.3.2.9" evidence="5"/>
<evidence type="ECO:0000313" key="5">
    <source>
        <dbReference type="EMBL" id="EOA02252.1"/>
    </source>
</evidence>
<evidence type="ECO:0000256" key="2">
    <source>
        <dbReference type="ARBA" id="ARBA00022741"/>
    </source>
</evidence>
<dbReference type="SUPFAM" id="SSF53623">
    <property type="entry name" value="MurD-like peptide ligases, catalytic domain"/>
    <property type="match status" value="1"/>
</dbReference>
<dbReference type="Pfam" id="PF21799">
    <property type="entry name" value="MurD-like_N"/>
    <property type="match status" value="1"/>
</dbReference>
<sequence>MNYSGKHVLVLGLGESGLAMARWLVYCGASVRVADTRGEAALAERLAALRGDAPEAQAVLGQALSPSLLEGVDFVTVSPGLAPDGELAALMPAIAERGLPLWGEIELFAQALAALREETLYQPKVLAITGTNGKTTVTRLTGLLCQRAGLSVQVAGNISPAALDVLREAVIRDKVFLAELAEQDAIAAAQAQAEAEAQAAQQAVLDAQQAAEAEKHRRAAARIEEAAAIAVPVLQADLPADSSADLSTDASAAPQLDLLATADDGEATGPVQQPHESVETDLPAAEITEATETAGATEAPENAELAEAPVAAETVDPAVAATLEVASDVVPQAEPDMPATTGEAMNLGDFMEVSRKAEEDALVEVPPPPPPEPTYRGSMPQAWVLELSSFQLHTTQSLQPHAATVLNLTQDHLDWHGSMENYAADKARIFGQGTVRVLNRDDALVMEMASGAAPLSTFGLDEPTTP</sequence>
<accession>A0AAI9IA05</accession>
<comment type="caution">
    <text evidence="5">The sequence shown here is derived from an EMBL/GenBank/DDBJ whole genome shotgun (WGS) entry which is preliminary data.</text>
</comment>
<dbReference type="Proteomes" id="UP000006772">
    <property type="component" value="Unassembled WGS sequence"/>
</dbReference>
<evidence type="ECO:0000313" key="6">
    <source>
        <dbReference type="Proteomes" id="UP000006772"/>
    </source>
</evidence>
<protein>
    <submittedName>
        <fullName evidence="5">UDP-N-acetylmuramoyl-L-alanyl-D-glutamate synthetase</fullName>
        <ecNumber evidence="5">6.3.2.9</ecNumber>
    </submittedName>
</protein>
<keyword evidence="2" id="KW-0547">Nucleotide-binding</keyword>
<keyword evidence="1 5" id="KW-0436">Ligase</keyword>
<dbReference type="Pfam" id="PF08245">
    <property type="entry name" value="Mur_ligase_M"/>
    <property type="match status" value="1"/>
</dbReference>
<evidence type="ECO:0000256" key="1">
    <source>
        <dbReference type="ARBA" id="ARBA00022598"/>
    </source>
</evidence>
<dbReference type="SUPFAM" id="SSF51984">
    <property type="entry name" value="MurCD N-terminal domain"/>
    <property type="match status" value="1"/>
</dbReference>
<dbReference type="GO" id="GO:0051301">
    <property type="term" value="P:cell division"/>
    <property type="evidence" value="ECO:0007669"/>
    <property type="project" value="InterPro"/>
</dbReference>
<dbReference type="AlphaFoldDB" id="A0AAI9IA05"/>
<gene>
    <name evidence="5" type="primary">murD</name>
    <name evidence="5" type="ORF">HFRIS_023576</name>
</gene>
<feature type="non-terminal residue" evidence="5">
    <location>
        <position position="466"/>
    </location>
</feature>
<reference evidence="5 6" key="1">
    <citation type="journal article" date="2013" name="Front. Microbiol.">
        <title>The genome of the endophytic bacterium H. frisingense GSF30(T) identifies diverse strategies in the Herbaspirillum genus to interact with plants.</title>
        <authorList>
            <person name="Straub D."/>
            <person name="Rothballer M."/>
            <person name="Hartmann A."/>
            <person name="Ludewig U."/>
        </authorList>
    </citation>
    <scope>NUCLEOTIDE SEQUENCE [LARGE SCALE GENOMIC DNA]</scope>
    <source>
        <strain evidence="5 6">GSF30</strain>
    </source>
</reference>
<dbReference type="PANTHER" id="PTHR43692:SF1">
    <property type="entry name" value="UDP-N-ACETYLMURAMOYLALANINE--D-GLUTAMATE LIGASE"/>
    <property type="match status" value="1"/>
</dbReference>
<evidence type="ECO:0000259" key="4">
    <source>
        <dbReference type="Pfam" id="PF08245"/>
    </source>
</evidence>
<dbReference type="EMBL" id="AEEC02000058">
    <property type="protein sequence ID" value="EOA02252.1"/>
    <property type="molecule type" value="Genomic_DNA"/>
</dbReference>
<dbReference type="Gene3D" id="3.40.1190.10">
    <property type="entry name" value="Mur-like, catalytic domain"/>
    <property type="match status" value="2"/>
</dbReference>
<dbReference type="InterPro" id="IPR036565">
    <property type="entry name" value="Mur-like_cat_sf"/>
</dbReference>
<name>A0AAI9IA05_9BURK</name>
<dbReference type="RefSeq" id="WP_006465518.1">
    <property type="nucleotide sequence ID" value="NZ_AEEC02000058.1"/>
</dbReference>
<dbReference type="InterPro" id="IPR013221">
    <property type="entry name" value="Mur_ligase_cen"/>
</dbReference>
<feature type="domain" description="Mur ligase central" evidence="4">
    <location>
        <begin position="381"/>
        <end position="462"/>
    </location>
</feature>
<dbReference type="PANTHER" id="PTHR43692">
    <property type="entry name" value="UDP-N-ACETYLMURAMOYLALANINE--D-GLUTAMATE LIGASE"/>
    <property type="match status" value="1"/>
</dbReference>
<dbReference type="GO" id="GO:0005524">
    <property type="term" value="F:ATP binding"/>
    <property type="evidence" value="ECO:0007669"/>
    <property type="project" value="UniProtKB-KW"/>
</dbReference>